<dbReference type="Proteomes" id="UP000001811">
    <property type="component" value="Chromosome 12"/>
</dbReference>
<keyword evidence="2" id="KW-1185">Reference proteome</keyword>
<organism evidence="1 2">
    <name type="scientific">Oryctolagus cuniculus</name>
    <name type="common">Rabbit</name>
    <dbReference type="NCBI Taxonomy" id="9986"/>
    <lineage>
        <taxon>Eukaryota</taxon>
        <taxon>Metazoa</taxon>
        <taxon>Chordata</taxon>
        <taxon>Craniata</taxon>
        <taxon>Vertebrata</taxon>
        <taxon>Euteleostomi</taxon>
        <taxon>Mammalia</taxon>
        <taxon>Eutheria</taxon>
        <taxon>Euarchontoglires</taxon>
        <taxon>Glires</taxon>
        <taxon>Lagomorpha</taxon>
        <taxon>Leporidae</taxon>
        <taxon>Oryctolagus</taxon>
    </lineage>
</organism>
<dbReference type="STRING" id="9986.ENSOCUP00000032614"/>
<reference evidence="1" key="3">
    <citation type="submission" date="2025-09" db="UniProtKB">
        <authorList>
            <consortium name="Ensembl"/>
        </authorList>
    </citation>
    <scope>IDENTIFICATION</scope>
    <source>
        <strain evidence="1">Thorbecke</strain>
    </source>
</reference>
<proteinExistence type="predicted"/>
<dbReference type="Bgee" id="ENSOCUG00000030998">
    <property type="expression patterns" value="Expressed in smooth muscle tissue and 4 other cell types or tissues"/>
</dbReference>
<dbReference type="InParanoid" id="A0A5F9CGG5"/>
<reference evidence="1 2" key="1">
    <citation type="journal article" date="2011" name="Nature">
        <title>A high-resolution map of human evolutionary constraint using 29 mammals.</title>
        <authorList>
            <person name="Lindblad-Toh K."/>
            <person name="Garber M."/>
            <person name="Zuk O."/>
            <person name="Lin M.F."/>
            <person name="Parker B.J."/>
            <person name="Washietl S."/>
            <person name="Kheradpour P."/>
            <person name="Ernst J."/>
            <person name="Jordan G."/>
            <person name="Mauceli E."/>
            <person name="Ward L.D."/>
            <person name="Lowe C.B."/>
            <person name="Holloway A.K."/>
            <person name="Clamp M."/>
            <person name="Gnerre S."/>
            <person name="Alfoldi J."/>
            <person name="Beal K."/>
            <person name="Chang J."/>
            <person name="Clawson H."/>
            <person name="Cuff J."/>
            <person name="Di Palma F."/>
            <person name="Fitzgerald S."/>
            <person name="Flicek P."/>
            <person name="Guttman M."/>
            <person name="Hubisz M.J."/>
            <person name="Jaffe D.B."/>
            <person name="Jungreis I."/>
            <person name="Kent W.J."/>
            <person name="Kostka D."/>
            <person name="Lara M."/>
            <person name="Martins A.L."/>
            <person name="Massingham T."/>
            <person name="Moltke I."/>
            <person name="Raney B.J."/>
            <person name="Rasmussen M.D."/>
            <person name="Robinson J."/>
            <person name="Stark A."/>
            <person name="Vilella A.J."/>
            <person name="Wen J."/>
            <person name="Xie X."/>
            <person name="Zody M.C."/>
            <person name="Baldwin J."/>
            <person name="Bloom T."/>
            <person name="Chin C.W."/>
            <person name="Heiman D."/>
            <person name="Nicol R."/>
            <person name="Nusbaum C."/>
            <person name="Young S."/>
            <person name="Wilkinson J."/>
            <person name="Worley K.C."/>
            <person name="Kovar C.L."/>
            <person name="Muzny D.M."/>
            <person name="Gibbs R.A."/>
            <person name="Cree A."/>
            <person name="Dihn H.H."/>
            <person name="Fowler G."/>
            <person name="Jhangiani S."/>
            <person name="Joshi V."/>
            <person name="Lee S."/>
            <person name="Lewis L.R."/>
            <person name="Nazareth L.V."/>
            <person name="Okwuonu G."/>
            <person name="Santibanez J."/>
            <person name="Warren W.C."/>
            <person name="Mardis E.R."/>
            <person name="Weinstock G.M."/>
            <person name="Wilson R.K."/>
            <person name="Delehaunty K."/>
            <person name="Dooling D."/>
            <person name="Fronik C."/>
            <person name="Fulton L."/>
            <person name="Fulton B."/>
            <person name="Graves T."/>
            <person name="Minx P."/>
            <person name="Sodergren E."/>
            <person name="Birney E."/>
            <person name="Margulies E.H."/>
            <person name="Herrero J."/>
            <person name="Green E.D."/>
            <person name="Haussler D."/>
            <person name="Siepel A."/>
            <person name="Goldman N."/>
            <person name="Pollard K.S."/>
            <person name="Pedersen J.S."/>
            <person name="Lander E.S."/>
            <person name="Kellis M."/>
        </authorList>
    </citation>
    <scope>NUCLEOTIDE SEQUENCE [LARGE SCALE GENOMIC DNA]</scope>
    <source>
        <strain evidence="1 2">Thorbecke inbred</strain>
    </source>
</reference>
<protein>
    <submittedName>
        <fullName evidence="1">Uncharacterized protein</fullName>
    </submittedName>
</protein>
<sequence>KKSEDLLKEMTVDSIMEKVRDIKNKFNCEDLTLELSLNEKIFKGNVFILFYFLTEWTVRERETERKVFLLPLVHLTMTAAAAHRTDPMAGARYLSWSPMGCRAQALGPSSTALPGHSRELAWKRGNRDRIRRPDRD</sequence>
<dbReference type="AlphaFoldDB" id="A0A5F9CGG5"/>
<evidence type="ECO:0000313" key="1">
    <source>
        <dbReference type="Ensembl" id="ENSOCUP00000032614.1"/>
    </source>
</evidence>
<accession>A0A5F9CGG5</accession>
<name>A0A5F9CGG5_RABIT</name>
<evidence type="ECO:0000313" key="2">
    <source>
        <dbReference type="Proteomes" id="UP000001811"/>
    </source>
</evidence>
<dbReference type="Ensembl" id="ENSOCUT00000061544.1">
    <property type="protein sequence ID" value="ENSOCUP00000032614.1"/>
    <property type="gene ID" value="ENSOCUG00000030998.1"/>
</dbReference>
<dbReference type="EMBL" id="AAGW02019081">
    <property type="status" value="NOT_ANNOTATED_CDS"/>
    <property type="molecule type" value="Genomic_DNA"/>
</dbReference>
<reference evidence="1" key="2">
    <citation type="submission" date="2025-08" db="UniProtKB">
        <authorList>
            <consortium name="Ensembl"/>
        </authorList>
    </citation>
    <scope>IDENTIFICATION</scope>
    <source>
        <strain evidence="1">Thorbecke</strain>
    </source>
</reference>